<dbReference type="EMBL" id="AGNL01018971">
    <property type="protein sequence ID" value="EJK62321.1"/>
    <property type="molecule type" value="Genomic_DNA"/>
</dbReference>
<dbReference type="Proteomes" id="UP000266841">
    <property type="component" value="Unassembled WGS sequence"/>
</dbReference>
<feature type="compositionally biased region" description="Polar residues" evidence="1">
    <location>
        <begin position="19"/>
        <end position="29"/>
    </location>
</feature>
<feature type="compositionally biased region" description="Low complexity" evidence="1">
    <location>
        <begin position="109"/>
        <end position="118"/>
    </location>
</feature>
<name>K0SN02_THAOC</name>
<dbReference type="AlphaFoldDB" id="K0SN02"/>
<evidence type="ECO:0000313" key="2">
    <source>
        <dbReference type="EMBL" id="EJK62321.1"/>
    </source>
</evidence>
<protein>
    <submittedName>
        <fullName evidence="2">Uncharacterized protein</fullName>
    </submittedName>
</protein>
<evidence type="ECO:0000313" key="3">
    <source>
        <dbReference type="Proteomes" id="UP000266841"/>
    </source>
</evidence>
<keyword evidence="3" id="KW-1185">Reference proteome</keyword>
<gene>
    <name evidence="2" type="ORF">THAOC_17071</name>
</gene>
<sequence>MMINVVQVWRRQGQESQERPSNNHATDVESSPDYGCTRRRRNLAYSPQGPKTGWVGIGWELRRGSGLRVVKHETHYAADLKARTFTSLQKKDLRRARGDGTHLKRGYGSLAPSSMAEPAPSPLKPVVHPDAVVTAPVRPTMPSSMAEPTPVAESAPAASLSMVDPMPDTESAAEAPSFLAEPSPSPSPMEPVVRPEDVATTPVLLWRAMMITTAPPSEALGGDVLTRDHSEGRLESEYAFNRSCKNDQTSSSNVEREESTLDRPLALVAHNQSSINLKRQSEKVVANSFLVCAVAQFPRLCGCAIAAAIGSGGGIISIRGWESRATVIQLIAINKLWSRVHVHQFAGLASQSPSVIARH</sequence>
<feature type="region of interest" description="Disordered" evidence="1">
    <location>
        <begin position="99"/>
        <end position="126"/>
    </location>
</feature>
<feature type="region of interest" description="Disordered" evidence="1">
    <location>
        <begin position="11"/>
        <end position="35"/>
    </location>
</feature>
<reference evidence="2 3" key="1">
    <citation type="journal article" date="2012" name="Genome Biol.">
        <title>Genome and low-iron response of an oceanic diatom adapted to chronic iron limitation.</title>
        <authorList>
            <person name="Lommer M."/>
            <person name="Specht M."/>
            <person name="Roy A.S."/>
            <person name="Kraemer L."/>
            <person name="Andreson R."/>
            <person name="Gutowska M.A."/>
            <person name="Wolf J."/>
            <person name="Bergner S.V."/>
            <person name="Schilhabel M.B."/>
            <person name="Klostermeier U.C."/>
            <person name="Beiko R.G."/>
            <person name="Rosenstiel P."/>
            <person name="Hippler M."/>
            <person name="Laroche J."/>
        </authorList>
    </citation>
    <scope>NUCLEOTIDE SEQUENCE [LARGE SCALE GENOMIC DNA]</scope>
    <source>
        <strain evidence="2 3">CCMP1005</strain>
    </source>
</reference>
<feature type="region of interest" description="Disordered" evidence="1">
    <location>
        <begin position="141"/>
        <end position="195"/>
    </location>
</feature>
<proteinExistence type="predicted"/>
<accession>K0SN02</accession>
<comment type="caution">
    <text evidence="2">The sequence shown here is derived from an EMBL/GenBank/DDBJ whole genome shotgun (WGS) entry which is preliminary data.</text>
</comment>
<organism evidence="2 3">
    <name type="scientific">Thalassiosira oceanica</name>
    <name type="common">Marine diatom</name>
    <dbReference type="NCBI Taxonomy" id="159749"/>
    <lineage>
        <taxon>Eukaryota</taxon>
        <taxon>Sar</taxon>
        <taxon>Stramenopiles</taxon>
        <taxon>Ochrophyta</taxon>
        <taxon>Bacillariophyta</taxon>
        <taxon>Coscinodiscophyceae</taxon>
        <taxon>Thalassiosirophycidae</taxon>
        <taxon>Thalassiosirales</taxon>
        <taxon>Thalassiosiraceae</taxon>
        <taxon>Thalassiosira</taxon>
    </lineage>
</organism>
<evidence type="ECO:0000256" key="1">
    <source>
        <dbReference type="SAM" id="MobiDB-lite"/>
    </source>
</evidence>